<dbReference type="KEGG" id="apai:APAC_1432"/>
<name>A0A5C2H6F1_9BACT</name>
<keyword evidence="2" id="KW-1185">Reference proteome</keyword>
<evidence type="ECO:0000313" key="1">
    <source>
        <dbReference type="EMBL" id="QEP34541.1"/>
    </source>
</evidence>
<dbReference type="AlphaFoldDB" id="A0A5C2H6F1"/>
<dbReference type="OrthoDB" id="5348622at2"/>
<protein>
    <submittedName>
        <fullName evidence="1">Uncharacterized protein</fullName>
    </submittedName>
</protein>
<evidence type="ECO:0000313" key="2">
    <source>
        <dbReference type="Proteomes" id="UP000322726"/>
    </source>
</evidence>
<organism evidence="1 2">
    <name type="scientific">Malaciobacter pacificus</name>
    <dbReference type="NCBI Taxonomy" id="1080223"/>
    <lineage>
        <taxon>Bacteria</taxon>
        <taxon>Pseudomonadati</taxon>
        <taxon>Campylobacterota</taxon>
        <taxon>Epsilonproteobacteria</taxon>
        <taxon>Campylobacterales</taxon>
        <taxon>Arcobacteraceae</taxon>
        <taxon>Malaciobacter</taxon>
    </lineage>
</organism>
<accession>A0A5C2H6F1</accession>
<dbReference type="EMBL" id="CP035928">
    <property type="protein sequence ID" value="QEP34541.1"/>
    <property type="molecule type" value="Genomic_DNA"/>
</dbReference>
<proteinExistence type="predicted"/>
<sequence length="89" mass="10487">MITLINKESLYNSFGVDKFINLELAIESMAPSLVEYYLSSLCEYAEDIYFNKREIENSISLGEYNLYKDYNSNIYLEINTIEQETDSLW</sequence>
<reference evidence="1" key="2">
    <citation type="submission" date="2019-09" db="EMBL/GenBank/DDBJ databases">
        <title>Taxonomic note: a critical rebuttal of the proposed division of the genus Arcobacter into six genera, emended descriptions of Arcobacter anaerophilus and the genus Arcobacter, and an assessment of genus-level boundaries for Epsilonproteobacteria using in silico genomic comparator tools.</title>
        <authorList>
            <person name="On S.L.W."/>
            <person name="Miller W.G."/>
            <person name="Biggs P."/>
            <person name="Cornelius A."/>
            <person name="Vandamme P."/>
        </authorList>
    </citation>
    <scope>NUCLEOTIDE SEQUENCE [LARGE SCALE GENOMIC DNA]</scope>
    <source>
        <strain evidence="1">LMG 26638</strain>
    </source>
</reference>
<gene>
    <name evidence="1" type="ORF">APAC_1432</name>
</gene>
<dbReference type="RefSeq" id="WP_130233472.1">
    <property type="nucleotide sequence ID" value="NZ_BMEF01000003.1"/>
</dbReference>
<reference evidence="1" key="1">
    <citation type="submission" date="2019-09" db="EMBL/GenBank/DDBJ databases">
        <title>Complete genome sequencing of four Arcobacter species reveals a diverse suite of mobile elements.</title>
        <authorList>
            <person name="Miller W.G."/>
            <person name="Yee E."/>
            <person name="Bono J.L."/>
        </authorList>
    </citation>
    <scope>NUCLEOTIDE SEQUENCE [LARGE SCALE GENOMIC DNA]</scope>
    <source>
        <strain evidence="1">LMG 26638</strain>
    </source>
</reference>
<dbReference type="Proteomes" id="UP000322726">
    <property type="component" value="Chromosome"/>
</dbReference>